<evidence type="ECO:0000313" key="1">
    <source>
        <dbReference type="EMBL" id="KAG5589733.1"/>
    </source>
</evidence>
<reference evidence="1 2" key="1">
    <citation type="submission" date="2020-09" db="EMBL/GenBank/DDBJ databases">
        <title>De no assembly of potato wild relative species, Solanum commersonii.</title>
        <authorList>
            <person name="Cho K."/>
        </authorList>
    </citation>
    <scope>NUCLEOTIDE SEQUENCE [LARGE SCALE GENOMIC DNA]</scope>
    <source>
        <strain evidence="1">LZ3.2</strain>
        <tissue evidence="1">Leaf</tissue>
    </source>
</reference>
<comment type="caution">
    <text evidence="1">The sequence shown here is derived from an EMBL/GenBank/DDBJ whole genome shotgun (WGS) entry which is preliminary data.</text>
</comment>
<evidence type="ECO:0000313" key="2">
    <source>
        <dbReference type="Proteomes" id="UP000824120"/>
    </source>
</evidence>
<keyword evidence="2" id="KW-1185">Reference proteome</keyword>
<protein>
    <submittedName>
        <fullName evidence="1">Uncharacterized protein</fullName>
    </submittedName>
</protein>
<dbReference type="AlphaFoldDB" id="A0A9J5XPJ7"/>
<name>A0A9J5XPJ7_SOLCO</name>
<sequence length="251" mass="28615">MFLHQPPMPLPLPQNQRLKLLSHGPITAPRDPSPLHQKRLWAAGKMSIPTVPSLISHSTLSNRPEKVLSRAPKSLLGLLPEAWRVNEAVAWEKNFPPMRMFFQIKECEEGVGLEWYRSIKVLAHREVWLVQSRQNEDIRRHRVSLSNSSRQGEVISLSSIDKENDIGGTNAIHNKIRDFLREFEVMKSLDGVITIPTTLEKNHLVGAFEFDQVWFDAIGNKFSDDLVNGVAKTYRSGIFQLIHVEKLGDKT</sequence>
<organism evidence="1 2">
    <name type="scientific">Solanum commersonii</name>
    <name type="common">Commerson's wild potato</name>
    <name type="synonym">Commerson's nightshade</name>
    <dbReference type="NCBI Taxonomy" id="4109"/>
    <lineage>
        <taxon>Eukaryota</taxon>
        <taxon>Viridiplantae</taxon>
        <taxon>Streptophyta</taxon>
        <taxon>Embryophyta</taxon>
        <taxon>Tracheophyta</taxon>
        <taxon>Spermatophyta</taxon>
        <taxon>Magnoliopsida</taxon>
        <taxon>eudicotyledons</taxon>
        <taxon>Gunneridae</taxon>
        <taxon>Pentapetalae</taxon>
        <taxon>asterids</taxon>
        <taxon>lamiids</taxon>
        <taxon>Solanales</taxon>
        <taxon>Solanaceae</taxon>
        <taxon>Solanoideae</taxon>
        <taxon>Solaneae</taxon>
        <taxon>Solanum</taxon>
    </lineage>
</organism>
<accession>A0A9J5XPJ7</accession>
<dbReference type="EMBL" id="JACXVP010000008">
    <property type="protein sequence ID" value="KAG5589733.1"/>
    <property type="molecule type" value="Genomic_DNA"/>
</dbReference>
<proteinExistence type="predicted"/>
<gene>
    <name evidence="1" type="ORF">H5410_040247</name>
</gene>
<dbReference type="Proteomes" id="UP000824120">
    <property type="component" value="Chromosome 8"/>
</dbReference>